<feature type="region of interest" description="Disordered" evidence="5">
    <location>
        <begin position="213"/>
        <end position="258"/>
    </location>
</feature>
<dbReference type="AlphaFoldDB" id="A0A1E3PP08"/>
<keyword evidence="2 4" id="KW-0396">Initiation factor</keyword>
<evidence type="ECO:0000256" key="2">
    <source>
        <dbReference type="ARBA" id="ARBA00022540"/>
    </source>
</evidence>
<dbReference type="Pfam" id="PF08597">
    <property type="entry name" value="eIF3_subunit"/>
    <property type="match status" value="1"/>
</dbReference>
<evidence type="ECO:0000256" key="4">
    <source>
        <dbReference type="HAMAP-Rule" id="MF_03009"/>
    </source>
</evidence>
<dbReference type="InterPro" id="IPR013906">
    <property type="entry name" value="eIF3j"/>
</dbReference>
<feature type="compositionally biased region" description="Polar residues" evidence="5">
    <location>
        <begin position="233"/>
        <end position="248"/>
    </location>
</feature>
<dbReference type="GO" id="GO:0016282">
    <property type="term" value="C:eukaryotic 43S preinitiation complex"/>
    <property type="evidence" value="ECO:0007669"/>
    <property type="project" value="UniProtKB-UniRule"/>
</dbReference>
<protein>
    <recommendedName>
        <fullName evidence="4">Eukaryotic translation initiation factor 3 subunit J</fullName>
        <shortName evidence="4">eIF3j</shortName>
    </recommendedName>
    <alternativeName>
        <fullName evidence="4">Eukaryotic translation initiation factor 3 30 kDa subunit homolog</fullName>
        <shortName evidence="4">eIF-3 30 kDa subunit homolog</shortName>
    </alternativeName>
</protein>
<feature type="compositionally biased region" description="Polar residues" evidence="5">
    <location>
        <begin position="12"/>
        <end position="21"/>
    </location>
</feature>
<dbReference type="Proteomes" id="UP000095009">
    <property type="component" value="Unassembled WGS sequence"/>
</dbReference>
<dbReference type="HAMAP" id="MF_03009">
    <property type="entry name" value="eIF3j"/>
    <property type="match status" value="1"/>
</dbReference>
<dbReference type="Gene3D" id="1.10.246.60">
    <property type="entry name" value="Eukaryotic translation initiation factor 3 like domains"/>
    <property type="match status" value="1"/>
</dbReference>
<comment type="similarity">
    <text evidence="4">Belongs to the eIF-3 subunit J family.</text>
</comment>
<sequence length="258" mass="28665">MSWDDEDFDIPTASTAVSSGNWDDEEEEAPILDSWETADDDFLEEKKEAPKPAPKKKVPLAVKIAEREAQLQKEKELELAKNAEFDETPEQRRERLKQAELESDLSNANDLFGDLSVIDDRKGLSAQTEATNAAAAAKAAAKPVDIAELALFNPETKKDFEVLLKTLTPVITKMAEKSGLLYSNFIIDLTRDISKPMRVDQIRKASSTINAYASQKDREEKSALKKKKKPGLSQASAKTAHSVDTTSYGGYDDFDDFM</sequence>
<gene>
    <name evidence="4" type="primary">HCR1</name>
    <name evidence="6" type="ORF">NADFUDRAFT_81659</name>
</gene>
<keyword evidence="7" id="KW-1185">Reference proteome</keyword>
<proteinExistence type="inferred from homology"/>
<name>A0A1E3PP08_9ASCO</name>
<dbReference type="EMBL" id="KV454407">
    <property type="protein sequence ID" value="ODQ67038.1"/>
    <property type="molecule type" value="Genomic_DNA"/>
</dbReference>
<comment type="function">
    <text evidence="4">Component of the eukaryotic translation initiation factor 3 (eIF-3) complex, which is involved in protein synthesis of a specialized repertoire of mRNAs and, together with other initiation factors, stimulates binding of mRNA and methionyl-tRNAi to the 40S ribosome. The eIF-3 complex specifically targets and initiates translation of a subset of mRNAs involved in cell proliferation.</text>
</comment>
<dbReference type="GO" id="GO:0001732">
    <property type="term" value="P:formation of cytoplasmic translation initiation complex"/>
    <property type="evidence" value="ECO:0007669"/>
    <property type="project" value="UniProtKB-UniRule"/>
</dbReference>
<evidence type="ECO:0000256" key="3">
    <source>
        <dbReference type="ARBA" id="ARBA00022917"/>
    </source>
</evidence>
<keyword evidence="3 4" id="KW-0648">Protein biosynthesis</keyword>
<keyword evidence="1 4" id="KW-0963">Cytoplasm</keyword>
<evidence type="ECO:0000256" key="1">
    <source>
        <dbReference type="ARBA" id="ARBA00022490"/>
    </source>
</evidence>
<dbReference type="OrthoDB" id="20381at2759"/>
<dbReference type="GO" id="GO:0005852">
    <property type="term" value="C:eukaryotic translation initiation factor 3 complex"/>
    <property type="evidence" value="ECO:0007669"/>
    <property type="project" value="UniProtKB-UniRule"/>
</dbReference>
<dbReference type="STRING" id="857566.A0A1E3PP08"/>
<feature type="compositionally biased region" description="Acidic residues" evidence="5">
    <location>
        <begin position="22"/>
        <end position="43"/>
    </location>
</feature>
<dbReference type="PANTHER" id="PTHR21681:SF0">
    <property type="entry name" value="EUKARYOTIC TRANSLATION INITIATION FACTOR 3 SUBUNIT J"/>
    <property type="match status" value="1"/>
</dbReference>
<dbReference type="PANTHER" id="PTHR21681">
    <property type="entry name" value="EUKARYOTIC TRANSLATION INITIATION FACTOR 3 SUBUNIT J"/>
    <property type="match status" value="1"/>
</dbReference>
<reference evidence="6 7" key="1">
    <citation type="journal article" date="2016" name="Proc. Natl. Acad. Sci. U.S.A.">
        <title>Comparative genomics of biotechnologically important yeasts.</title>
        <authorList>
            <person name="Riley R."/>
            <person name="Haridas S."/>
            <person name="Wolfe K.H."/>
            <person name="Lopes M.R."/>
            <person name="Hittinger C.T."/>
            <person name="Goeker M."/>
            <person name="Salamov A.A."/>
            <person name="Wisecaver J.H."/>
            <person name="Long T.M."/>
            <person name="Calvey C.H."/>
            <person name="Aerts A.L."/>
            <person name="Barry K.W."/>
            <person name="Choi C."/>
            <person name="Clum A."/>
            <person name="Coughlan A.Y."/>
            <person name="Deshpande S."/>
            <person name="Douglass A.P."/>
            <person name="Hanson S.J."/>
            <person name="Klenk H.-P."/>
            <person name="LaButti K.M."/>
            <person name="Lapidus A."/>
            <person name="Lindquist E.A."/>
            <person name="Lipzen A.M."/>
            <person name="Meier-Kolthoff J.P."/>
            <person name="Ohm R.A."/>
            <person name="Otillar R.P."/>
            <person name="Pangilinan J.L."/>
            <person name="Peng Y."/>
            <person name="Rokas A."/>
            <person name="Rosa C.A."/>
            <person name="Scheuner C."/>
            <person name="Sibirny A.A."/>
            <person name="Slot J.C."/>
            <person name="Stielow J.B."/>
            <person name="Sun H."/>
            <person name="Kurtzman C.P."/>
            <person name="Blackwell M."/>
            <person name="Grigoriev I.V."/>
            <person name="Jeffries T.W."/>
        </authorList>
    </citation>
    <scope>NUCLEOTIDE SEQUENCE [LARGE SCALE GENOMIC DNA]</scope>
    <source>
        <strain evidence="6 7">DSM 6958</strain>
    </source>
</reference>
<feature type="region of interest" description="Disordered" evidence="5">
    <location>
        <begin position="1"/>
        <end position="58"/>
    </location>
</feature>
<dbReference type="GO" id="GO:0033290">
    <property type="term" value="C:eukaryotic 48S preinitiation complex"/>
    <property type="evidence" value="ECO:0007669"/>
    <property type="project" value="UniProtKB-UniRule"/>
</dbReference>
<comment type="subcellular location">
    <subcellularLocation>
        <location evidence="4">Cytoplasm</location>
    </subcellularLocation>
</comment>
<comment type="subunit">
    <text evidence="4">Component of the eukaryotic translation initiation factor 3 (eIF-3) complex.</text>
</comment>
<organism evidence="6 7">
    <name type="scientific">Nadsonia fulvescens var. elongata DSM 6958</name>
    <dbReference type="NCBI Taxonomy" id="857566"/>
    <lineage>
        <taxon>Eukaryota</taxon>
        <taxon>Fungi</taxon>
        <taxon>Dikarya</taxon>
        <taxon>Ascomycota</taxon>
        <taxon>Saccharomycotina</taxon>
        <taxon>Dipodascomycetes</taxon>
        <taxon>Dipodascales</taxon>
        <taxon>Dipodascales incertae sedis</taxon>
        <taxon>Nadsonia</taxon>
    </lineage>
</organism>
<evidence type="ECO:0000313" key="6">
    <source>
        <dbReference type="EMBL" id="ODQ67038.1"/>
    </source>
</evidence>
<dbReference type="GO" id="GO:0003743">
    <property type="term" value="F:translation initiation factor activity"/>
    <property type="evidence" value="ECO:0007669"/>
    <property type="project" value="UniProtKB-UniRule"/>
</dbReference>
<accession>A0A1E3PP08</accession>
<dbReference type="InterPro" id="IPR023194">
    <property type="entry name" value="eIF3-like_dom_sf"/>
</dbReference>
<evidence type="ECO:0000256" key="5">
    <source>
        <dbReference type="SAM" id="MobiDB-lite"/>
    </source>
</evidence>
<evidence type="ECO:0000313" key="7">
    <source>
        <dbReference type="Proteomes" id="UP000095009"/>
    </source>
</evidence>